<feature type="transmembrane region" description="Helical" evidence="6">
    <location>
        <begin position="218"/>
        <end position="235"/>
    </location>
</feature>
<keyword evidence="2" id="KW-1003">Cell membrane</keyword>
<dbReference type="AlphaFoldDB" id="A0A6L6VN50"/>
<evidence type="ECO:0000256" key="4">
    <source>
        <dbReference type="ARBA" id="ARBA00022989"/>
    </source>
</evidence>
<feature type="transmembrane region" description="Helical" evidence="6">
    <location>
        <begin position="45"/>
        <end position="63"/>
    </location>
</feature>
<feature type="transmembrane region" description="Helical" evidence="6">
    <location>
        <begin position="94"/>
        <end position="113"/>
    </location>
</feature>
<dbReference type="Proteomes" id="UP000477951">
    <property type="component" value="Unassembled WGS sequence"/>
</dbReference>
<name>A0A6L6VN50_AGRVI</name>
<feature type="transmembrane region" description="Helical" evidence="6">
    <location>
        <begin position="255"/>
        <end position="280"/>
    </location>
</feature>
<keyword evidence="5 6" id="KW-0472">Membrane</keyword>
<dbReference type="PANTHER" id="PTHR30482:SF17">
    <property type="entry name" value="ABC TRANSPORTER ATP-BINDING PROTEIN"/>
    <property type="match status" value="1"/>
</dbReference>
<evidence type="ECO:0000313" key="7">
    <source>
        <dbReference type="EMBL" id="MUZ76105.1"/>
    </source>
</evidence>
<gene>
    <name evidence="7" type="ORF">GOZ90_26030</name>
</gene>
<evidence type="ECO:0000256" key="5">
    <source>
        <dbReference type="ARBA" id="ARBA00023136"/>
    </source>
</evidence>
<dbReference type="CDD" id="cd06581">
    <property type="entry name" value="TM_PBP1_LivM_like"/>
    <property type="match status" value="1"/>
</dbReference>
<dbReference type="GO" id="GO:0005886">
    <property type="term" value="C:plasma membrane"/>
    <property type="evidence" value="ECO:0007669"/>
    <property type="project" value="UniProtKB-SubCell"/>
</dbReference>
<accession>A0A6L6VN50</accession>
<protein>
    <submittedName>
        <fullName evidence="7">Branched-chain amino acid ABC transporter permease</fullName>
    </submittedName>
</protein>
<sequence length="342" mass="36610">MGFRIQRFTPASRATTAVAALVLLFLVAAPWLTGRANIRLMGEMFSFLALASLWNLLAGYCGLVSVGQQAFVGFGGYMLFALAIFLGLNPLLAIVGAGMLGALIAAPIGVLLFRLHGPYFAIGSWVFAEILRLSFAQVSALGGGSGSSLPTSVLAGLAGREWREIFIYWTGLAIAVSTLIFVVLLLRSKTGLALTGLRDSEIASESLGVNSWLTKMKVYVSVAGLTTMVGAFIFLQKLRISPDAAFSVNDWTAYVIFIAVIGGVGTIEGPIIGTVVFFVLRETLSDFGTMYLMVLGALAIIIMLKAPRGIWGIISERAGISLVPIRRRVVFFNDQLATEREV</sequence>
<evidence type="ECO:0000256" key="3">
    <source>
        <dbReference type="ARBA" id="ARBA00022692"/>
    </source>
</evidence>
<comment type="caution">
    <text evidence="7">The sequence shown here is derived from an EMBL/GenBank/DDBJ whole genome shotgun (WGS) entry which is preliminary data.</text>
</comment>
<proteinExistence type="predicted"/>
<keyword evidence="3 6" id="KW-0812">Transmembrane</keyword>
<dbReference type="PANTHER" id="PTHR30482">
    <property type="entry name" value="HIGH-AFFINITY BRANCHED-CHAIN AMINO ACID TRANSPORT SYSTEM PERMEASE"/>
    <property type="match status" value="1"/>
</dbReference>
<evidence type="ECO:0000256" key="1">
    <source>
        <dbReference type="ARBA" id="ARBA00004651"/>
    </source>
</evidence>
<evidence type="ECO:0000256" key="2">
    <source>
        <dbReference type="ARBA" id="ARBA00022475"/>
    </source>
</evidence>
<comment type="subcellular location">
    <subcellularLocation>
        <location evidence="1">Cell membrane</location>
        <topology evidence="1">Multi-pass membrane protein</topology>
    </subcellularLocation>
</comment>
<feature type="transmembrane region" description="Helical" evidence="6">
    <location>
        <begin position="165"/>
        <end position="186"/>
    </location>
</feature>
<organism evidence="7 8">
    <name type="scientific">Agrobacterium vitis</name>
    <name type="common">Rhizobium vitis</name>
    <dbReference type="NCBI Taxonomy" id="373"/>
    <lineage>
        <taxon>Bacteria</taxon>
        <taxon>Pseudomonadati</taxon>
        <taxon>Pseudomonadota</taxon>
        <taxon>Alphaproteobacteria</taxon>
        <taxon>Hyphomicrobiales</taxon>
        <taxon>Rhizobiaceae</taxon>
        <taxon>Rhizobium/Agrobacterium group</taxon>
        <taxon>Agrobacterium</taxon>
    </lineage>
</organism>
<dbReference type="GO" id="GO:0015658">
    <property type="term" value="F:branched-chain amino acid transmembrane transporter activity"/>
    <property type="evidence" value="ECO:0007669"/>
    <property type="project" value="InterPro"/>
</dbReference>
<keyword evidence="4 6" id="KW-1133">Transmembrane helix</keyword>
<evidence type="ECO:0000256" key="6">
    <source>
        <dbReference type="SAM" id="Phobius"/>
    </source>
</evidence>
<dbReference type="InterPro" id="IPR043428">
    <property type="entry name" value="LivM-like"/>
</dbReference>
<dbReference type="InterPro" id="IPR001851">
    <property type="entry name" value="ABC_transp_permease"/>
</dbReference>
<feature type="transmembrane region" description="Helical" evidence="6">
    <location>
        <begin position="292"/>
        <end position="314"/>
    </location>
</feature>
<reference evidence="7 8" key="1">
    <citation type="submission" date="2019-12" db="EMBL/GenBank/DDBJ databases">
        <title>Whole-genome sequencing of Allorhizobium vitis.</title>
        <authorList>
            <person name="Gan H.M."/>
            <person name="Szegedi E."/>
            <person name="Burr T."/>
            <person name="Savka M.A."/>
        </authorList>
    </citation>
    <scope>NUCLEOTIDE SEQUENCE [LARGE SCALE GENOMIC DNA]</scope>
    <source>
        <strain evidence="7 8">CG516</strain>
    </source>
</reference>
<feature type="transmembrane region" description="Helical" evidence="6">
    <location>
        <begin position="70"/>
        <end position="88"/>
    </location>
</feature>
<evidence type="ECO:0000313" key="8">
    <source>
        <dbReference type="Proteomes" id="UP000477951"/>
    </source>
</evidence>
<dbReference type="Pfam" id="PF02653">
    <property type="entry name" value="BPD_transp_2"/>
    <property type="match status" value="1"/>
</dbReference>
<dbReference type="EMBL" id="WPHR01000048">
    <property type="protein sequence ID" value="MUZ76105.1"/>
    <property type="molecule type" value="Genomic_DNA"/>
</dbReference>